<dbReference type="Proteomes" id="UP000218628">
    <property type="component" value="Chromosome"/>
</dbReference>
<feature type="binding site" evidence="6">
    <location>
        <position position="21"/>
    </location>
    <ligand>
        <name>Mg(2+)</name>
        <dbReference type="ChEBI" id="CHEBI:18420"/>
        <label>1</label>
    </ligand>
</feature>
<dbReference type="PATRIC" id="fig|43675.28.peg.451"/>
<evidence type="ECO:0000256" key="7">
    <source>
        <dbReference type="PIRSR" id="PIRSR604808-3"/>
    </source>
</evidence>
<dbReference type="PROSITE" id="PS51435">
    <property type="entry name" value="AP_NUCLEASE_F1_4"/>
    <property type="match status" value="1"/>
</dbReference>
<dbReference type="SUPFAM" id="SSF56219">
    <property type="entry name" value="DNase I-like"/>
    <property type="match status" value="1"/>
</dbReference>
<evidence type="ECO:0000256" key="6">
    <source>
        <dbReference type="PIRSR" id="PIRSR604808-2"/>
    </source>
</evidence>
<keyword evidence="6" id="KW-0464">Manganese</keyword>
<dbReference type="NCBIfam" id="TIGR00195">
    <property type="entry name" value="exoDNase_III"/>
    <property type="match status" value="1"/>
</dbReference>
<dbReference type="GO" id="GO:0006281">
    <property type="term" value="P:DNA repair"/>
    <property type="evidence" value="ECO:0007669"/>
    <property type="project" value="InterPro"/>
</dbReference>
<feature type="active site" evidence="5">
    <location>
        <position position="137"/>
    </location>
</feature>
<evidence type="ECO:0000259" key="8">
    <source>
        <dbReference type="Pfam" id="PF03372"/>
    </source>
</evidence>
<evidence type="ECO:0000256" key="4">
    <source>
        <dbReference type="ARBA" id="ARBA00022842"/>
    </source>
</evidence>
<dbReference type="GO" id="GO:0008311">
    <property type="term" value="F:double-stranded DNA 3'-5' DNA exonuclease activity"/>
    <property type="evidence" value="ECO:0007669"/>
    <property type="project" value="UniProtKB-EC"/>
</dbReference>
<dbReference type="InterPro" id="IPR036691">
    <property type="entry name" value="Endo/exonu/phosph_ase_sf"/>
</dbReference>
<evidence type="ECO:0000313" key="9">
    <source>
        <dbReference type="EMBL" id="ATF62853.1"/>
    </source>
</evidence>
<sequence length="291" mass="32658">MHFSNTPAPRPSGLLRVASVNVNGIRAAYKKDMAAWLASRDIDILCLQEVRAPDAIVRELLDESQWHILHAEAAAKGRAGVLVATRRTPNSAGEVLENQPVATRSNIGEEYFDDSGRWVEADYVLPNGKTLTVVSAYVHSGEVGTQKQDDKYRFLERMLVRMPELAKHSDHVLIVGDLNVGHTELDIKNWKANQKRAGFLPEERAYFDRFFGDIGYRDVARELAGQVPGPYTWWSYRGKAFDNDAGWRIDYHMATPALAESAVEAVVDRAASYDERFSDHAPLVVDYRIGE</sequence>
<feature type="active site" description="Proton donor/acceptor" evidence="5">
    <location>
        <position position="177"/>
    </location>
</feature>
<dbReference type="EMBL" id="CP023510">
    <property type="protein sequence ID" value="ATF62853.1"/>
    <property type="molecule type" value="Genomic_DNA"/>
</dbReference>
<keyword evidence="3 11" id="KW-0378">Hydrolase</keyword>
<dbReference type="EMBL" id="JABZXS010000036">
    <property type="protein sequence ID" value="MBF1673343.1"/>
    <property type="molecule type" value="Genomic_DNA"/>
</dbReference>
<evidence type="ECO:0000313" key="13">
    <source>
        <dbReference type="Proteomes" id="UP000218628"/>
    </source>
</evidence>
<reference evidence="11" key="5">
    <citation type="submission" date="2020-04" db="EMBL/GenBank/DDBJ databases">
        <title>Deep metagenomics examines the oral microbiome during advanced dental caries in children, revealing novel taxa and co-occurrences with host molecules.</title>
        <authorList>
            <person name="Baker J.L."/>
            <person name="Morton J.T."/>
            <person name="Dinis M."/>
            <person name="Alvarez R."/>
            <person name="Tran N.C."/>
            <person name="Knight R."/>
            <person name="Edlund A."/>
        </authorList>
    </citation>
    <scope>NUCLEOTIDE SEQUENCE</scope>
    <source>
        <strain evidence="11">JCVI_47_bin.3</strain>
    </source>
</reference>
<dbReference type="EMBL" id="AP014938">
    <property type="protein sequence ID" value="BAS19694.1"/>
    <property type="molecule type" value="Genomic_DNA"/>
</dbReference>
<dbReference type="Gene3D" id="3.60.10.10">
    <property type="entry name" value="Endonuclease/exonuclease/phosphatase"/>
    <property type="match status" value="1"/>
</dbReference>
<feature type="binding site" evidence="6">
    <location>
        <position position="49"/>
    </location>
    <ligand>
        <name>Mg(2+)</name>
        <dbReference type="ChEBI" id="CHEBI:18420"/>
        <label>1</label>
    </ligand>
</feature>
<reference evidence="13" key="4">
    <citation type="submission" date="2017-09" db="EMBL/GenBank/DDBJ databases">
        <title>FDA dAtabase for Regulatory Grade micrObial Sequences (FDA-ARGOS): Supporting development and validation of Infectious Disease Dx tests.</title>
        <authorList>
            <person name="Minogue T."/>
            <person name="Wolcott M."/>
            <person name="Wasieloski L."/>
            <person name="Aguilar W."/>
            <person name="Moore D."/>
            <person name="Tallon L."/>
            <person name="Sadzewicz L."/>
            <person name="Ott S."/>
            <person name="Zhao X."/>
            <person name="Nagaraj S."/>
            <person name="Vavikolanu K."/>
            <person name="Aluvathingal J."/>
            <person name="Nadendla S."/>
            <person name="Sichtig H."/>
        </authorList>
    </citation>
    <scope>NUCLEOTIDE SEQUENCE [LARGE SCALE GENOMIC DNA]</scope>
    <source>
        <strain evidence="13">FDAARGOS_369</strain>
    </source>
</reference>
<dbReference type="InterPro" id="IPR005135">
    <property type="entry name" value="Endo/exonuclease/phosphatase"/>
</dbReference>
<dbReference type="CDD" id="cd10281">
    <property type="entry name" value="Nape_like_AP-endo"/>
    <property type="match status" value="1"/>
</dbReference>
<reference evidence="9" key="3">
    <citation type="submission" date="2017-09" db="EMBL/GenBank/DDBJ databases">
        <title>FDA dAtabase for Regulatory Grade micrObial Sequences (FDA-ARGOS): Supporting development and validation of Infectious Disease Dx tests.</title>
        <authorList>
            <person name="Campos J."/>
            <person name="Goldberg B."/>
            <person name="Tallon L."/>
            <person name="Sadzewicz L."/>
            <person name="Ott S."/>
            <person name="Zhao X."/>
            <person name="Nagaraj S."/>
            <person name="Vavikolanu K."/>
            <person name="Aluvathingal J."/>
            <person name="Nadendla S."/>
            <person name="Geyer C."/>
            <person name="Nandy P."/>
            <person name="Hobson J."/>
            <person name="Sichtig H."/>
        </authorList>
    </citation>
    <scope>NUCLEOTIDE SEQUENCE</scope>
    <source>
        <strain evidence="9">FDAARGOS_369</strain>
    </source>
</reference>
<accession>A0A0K2RXZ8</accession>
<dbReference type="InterPro" id="IPR037493">
    <property type="entry name" value="ExoIII-like"/>
</dbReference>
<evidence type="ECO:0000313" key="12">
    <source>
        <dbReference type="Proteomes" id="UP000066203"/>
    </source>
</evidence>
<evidence type="ECO:0000256" key="1">
    <source>
        <dbReference type="ARBA" id="ARBA00007092"/>
    </source>
</evidence>
<dbReference type="PANTHER" id="PTHR43250">
    <property type="entry name" value="EXODEOXYRIBONUCLEASE III"/>
    <property type="match status" value="1"/>
</dbReference>
<protein>
    <submittedName>
        <fullName evidence="10">Exodeoxyribonuclease III</fullName>
        <ecNumber evidence="11">3.1.11.2</ecNumber>
    </submittedName>
</protein>
<feature type="site" description="Interaction with DNA substrate" evidence="7">
    <location>
        <position position="280"/>
    </location>
</feature>
<feature type="binding site" evidence="6">
    <location>
        <position position="280"/>
    </location>
    <ligand>
        <name>Mg(2+)</name>
        <dbReference type="ChEBI" id="CHEBI:18420"/>
        <label>1</label>
    </ligand>
</feature>
<evidence type="ECO:0000313" key="11">
    <source>
        <dbReference type="EMBL" id="MBF1673343.1"/>
    </source>
</evidence>
<dbReference type="OMA" id="WWSYRGR"/>
<feature type="binding site" evidence="6">
    <location>
        <position position="177"/>
    </location>
    <ligand>
        <name>Mg(2+)</name>
        <dbReference type="ChEBI" id="CHEBI:18420"/>
        <label>1</label>
    </ligand>
</feature>
<dbReference type="Pfam" id="PF03372">
    <property type="entry name" value="Exo_endo_phos"/>
    <property type="match status" value="1"/>
</dbReference>
<dbReference type="GO" id="GO:0046872">
    <property type="term" value="F:metal ion binding"/>
    <property type="evidence" value="ECO:0007669"/>
    <property type="project" value="UniProtKB-KW"/>
</dbReference>
<dbReference type="AlphaFoldDB" id="A0A0K2RXZ8"/>
<evidence type="ECO:0000256" key="5">
    <source>
        <dbReference type="PIRSR" id="PIRSR604808-1"/>
    </source>
</evidence>
<evidence type="ECO:0000313" key="10">
    <source>
        <dbReference type="EMBL" id="BAS19694.1"/>
    </source>
</evidence>
<evidence type="ECO:0000256" key="3">
    <source>
        <dbReference type="ARBA" id="ARBA00022801"/>
    </source>
</evidence>
<feature type="binding site" evidence="6">
    <location>
        <position position="279"/>
    </location>
    <ligand>
        <name>Mg(2+)</name>
        <dbReference type="ChEBI" id="CHEBI:18420"/>
        <label>1</label>
    </ligand>
</feature>
<evidence type="ECO:0000256" key="2">
    <source>
        <dbReference type="ARBA" id="ARBA00022723"/>
    </source>
</evidence>
<dbReference type="PANTHER" id="PTHR43250:SF2">
    <property type="entry name" value="EXODEOXYRIBONUCLEASE III"/>
    <property type="match status" value="1"/>
</dbReference>
<feature type="binding site" evidence="6">
    <location>
        <position position="179"/>
    </location>
    <ligand>
        <name>Mg(2+)</name>
        <dbReference type="ChEBI" id="CHEBI:18420"/>
        <label>1</label>
    </ligand>
</feature>
<organism evidence="10">
    <name type="scientific">Rothia mucilaginosa</name>
    <dbReference type="NCBI Taxonomy" id="43675"/>
    <lineage>
        <taxon>Bacteria</taxon>
        <taxon>Bacillati</taxon>
        <taxon>Actinomycetota</taxon>
        <taxon>Actinomycetes</taxon>
        <taxon>Micrococcales</taxon>
        <taxon>Micrococcaceae</taxon>
        <taxon>Rothia</taxon>
    </lineage>
</organism>
<comment type="cofactor">
    <cofactor evidence="6">
        <name>Mg(2+)</name>
        <dbReference type="ChEBI" id="CHEBI:18420"/>
    </cofactor>
    <cofactor evidence="6">
        <name>Mn(2+)</name>
        <dbReference type="ChEBI" id="CHEBI:29035"/>
    </cofactor>
    <text evidence="6">Probably binds two magnesium or manganese ions per subunit.</text>
</comment>
<dbReference type="Proteomes" id="UP000785653">
    <property type="component" value="Unassembled WGS sequence"/>
</dbReference>
<keyword evidence="4 6" id="KW-0460">Magnesium</keyword>
<reference evidence="12" key="2">
    <citation type="submission" date="2015-08" db="EMBL/GenBank/DDBJ databases">
        <title>Complete genome sequence of Rothia mucilaginosa strain NUM-Rm6536.</title>
        <authorList>
            <person name="Nambu T."/>
        </authorList>
    </citation>
    <scope>NUCLEOTIDE SEQUENCE [LARGE SCALE GENOMIC DNA]</scope>
    <source>
        <strain evidence="12">NUM-Rm6536</strain>
    </source>
</reference>
<keyword evidence="2 6" id="KW-0479">Metal-binding</keyword>
<gene>
    <name evidence="9" type="primary">xth</name>
    <name evidence="9" type="ORF">CO690_03815</name>
    <name evidence="11" type="ORF">HXO65_03940</name>
    <name evidence="10" type="ORF">RM6536_0447</name>
</gene>
<feature type="site" description="Transition state stabilizer" evidence="7">
    <location>
        <position position="179"/>
    </location>
</feature>
<feature type="site" description="Important for catalytic activity" evidence="7">
    <location>
        <position position="250"/>
    </location>
</feature>
<dbReference type="InterPro" id="IPR004808">
    <property type="entry name" value="AP_endonuc_1"/>
</dbReference>
<proteinExistence type="inferred from homology"/>
<name>A0A0K2RXZ8_9MICC</name>
<dbReference type="EC" id="3.1.11.2" evidence="11"/>
<feature type="active site" description="Proton acceptor" evidence="5">
    <location>
        <position position="280"/>
    </location>
</feature>
<comment type="similarity">
    <text evidence="1">Belongs to the DNA repair enzymes AP/ExoA family.</text>
</comment>
<dbReference type="RefSeq" id="WP_005506814.1">
    <property type="nucleotide sequence ID" value="NZ_AP014938.1"/>
</dbReference>
<reference evidence="10" key="1">
    <citation type="submission" date="2015-08" db="EMBL/GenBank/DDBJ databases">
        <title>Complete DNA Sequence of Pseudomonas syringae pv. actinidiae, the Causal Agent of Kiwifruit Canker Disease.</title>
        <authorList>
            <person name="Rikkerink E.H.A."/>
            <person name="Fineran P.C."/>
        </authorList>
    </citation>
    <scope>NUCLEOTIDE SEQUENCE</scope>
    <source>
        <strain evidence="10">NUM-Rm6536</strain>
    </source>
</reference>
<feature type="domain" description="Endonuclease/exonuclease/phosphatase" evidence="8">
    <location>
        <begin position="18"/>
        <end position="280"/>
    </location>
</feature>
<dbReference type="NCBIfam" id="TIGR00633">
    <property type="entry name" value="xth"/>
    <property type="match status" value="1"/>
</dbReference>
<dbReference type="Proteomes" id="UP000066203">
    <property type="component" value="Chromosome"/>
</dbReference>